<dbReference type="Proteomes" id="UP001385951">
    <property type="component" value="Unassembled WGS sequence"/>
</dbReference>
<organism evidence="2 3">
    <name type="scientific">Cerrena zonata</name>
    <dbReference type="NCBI Taxonomy" id="2478898"/>
    <lineage>
        <taxon>Eukaryota</taxon>
        <taxon>Fungi</taxon>
        <taxon>Dikarya</taxon>
        <taxon>Basidiomycota</taxon>
        <taxon>Agaricomycotina</taxon>
        <taxon>Agaricomycetes</taxon>
        <taxon>Polyporales</taxon>
        <taxon>Cerrenaceae</taxon>
        <taxon>Cerrena</taxon>
    </lineage>
</organism>
<gene>
    <name evidence="2" type="ORF">QCA50_019340</name>
</gene>
<feature type="compositionally biased region" description="Polar residues" evidence="1">
    <location>
        <begin position="84"/>
        <end position="93"/>
    </location>
</feature>
<accession>A0AAW0FHN8</accession>
<dbReference type="EMBL" id="JASBNA010000084">
    <property type="protein sequence ID" value="KAK7677649.1"/>
    <property type="molecule type" value="Genomic_DNA"/>
</dbReference>
<keyword evidence="3" id="KW-1185">Reference proteome</keyword>
<reference evidence="2 3" key="1">
    <citation type="submission" date="2022-09" db="EMBL/GenBank/DDBJ databases">
        <authorList>
            <person name="Palmer J.M."/>
        </authorList>
    </citation>
    <scope>NUCLEOTIDE SEQUENCE [LARGE SCALE GENOMIC DNA]</scope>
    <source>
        <strain evidence="2 3">DSM 7382</strain>
    </source>
</reference>
<protein>
    <submittedName>
        <fullName evidence="2">Uncharacterized protein</fullName>
    </submittedName>
</protein>
<evidence type="ECO:0000256" key="1">
    <source>
        <dbReference type="SAM" id="MobiDB-lite"/>
    </source>
</evidence>
<sequence>MISAARPNPPTTSGSTYLFLHLKNTQAVIKSRYGILTRMTRPRGLALQPEFKSALFILRPRSDREPGGSDISWEELDRRSLTSFHNLRSTPITSPDYLLSSPQHYPYPSSTTQSKLKLNTL</sequence>
<name>A0AAW0FHN8_9APHY</name>
<dbReference type="AlphaFoldDB" id="A0AAW0FHN8"/>
<feature type="compositionally biased region" description="Polar residues" evidence="1">
    <location>
        <begin position="100"/>
        <end position="113"/>
    </location>
</feature>
<evidence type="ECO:0000313" key="2">
    <source>
        <dbReference type="EMBL" id="KAK7677649.1"/>
    </source>
</evidence>
<comment type="caution">
    <text evidence="2">The sequence shown here is derived from an EMBL/GenBank/DDBJ whole genome shotgun (WGS) entry which is preliminary data.</text>
</comment>
<feature type="region of interest" description="Disordered" evidence="1">
    <location>
        <begin position="84"/>
        <end position="113"/>
    </location>
</feature>
<proteinExistence type="predicted"/>
<evidence type="ECO:0000313" key="3">
    <source>
        <dbReference type="Proteomes" id="UP001385951"/>
    </source>
</evidence>